<evidence type="ECO:0000313" key="2">
    <source>
        <dbReference type="Proteomes" id="UP000324376"/>
    </source>
</evidence>
<dbReference type="AlphaFoldDB" id="A0A5S5CF51"/>
<keyword evidence="2" id="KW-1185">Reference proteome</keyword>
<organism evidence="1 2">
    <name type="scientific">Aquimarina intermedia</name>
    <dbReference type="NCBI Taxonomy" id="350814"/>
    <lineage>
        <taxon>Bacteria</taxon>
        <taxon>Pseudomonadati</taxon>
        <taxon>Bacteroidota</taxon>
        <taxon>Flavobacteriia</taxon>
        <taxon>Flavobacteriales</taxon>
        <taxon>Flavobacteriaceae</taxon>
        <taxon>Aquimarina</taxon>
    </lineage>
</organism>
<comment type="caution">
    <text evidence="1">The sequence shown here is derived from an EMBL/GenBank/DDBJ whole genome shotgun (WGS) entry which is preliminary data.</text>
</comment>
<dbReference type="EMBL" id="VNHU01000001">
    <property type="protein sequence ID" value="TYP76980.1"/>
    <property type="molecule type" value="Genomic_DNA"/>
</dbReference>
<reference evidence="1 2" key="1">
    <citation type="submission" date="2019-07" db="EMBL/GenBank/DDBJ databases">
        <title>Genomic Encyclopedia of Archaeal and Bacterial Type Strains, Phase II (KMG-II): from individual species to whole genera.</title>
        <authorList>
            <person name="Goeker M."/>
        </authorList>
    </citation>
    <scope>NUCLEOTIDE SEQUENCE [LARGE SCALE GENOMIC DNA]</scope>
    <source>
        <strain evidence="1 2">DSM 17527</strain>
    </source>
</reference>
<gene>
    <name evidence="1" type="ORF">BD809_101126</name>
</gene>
<proteinExistence type="predicted"/>
<accession>A0A5S5CF51</accession>
<dbReference type="OrthoDB" id="1163400at2"/>
<name>A0A5S5CF51_9FLAO</name>
<sequence>MNYVDDQNFIKIMQYLEAYGYHDDAIKSIKARSAVATVTLHQQPNNKLLVYPYLKKAYEQGNLEAEKFSFVLNRMHINKFGKSYIHARTEEQNIVELLDILGLE</sequence>
<evidence type="ECO:0000313" key="1">
    <source>
        <dbReference type="EMBL" id="TYP76980.1"/>
    </source>
</evidence>
<protein>
    <submittedName>
        <fullName evidence="1">Uncharacterized protein</fullName>
    </submittedName>
</protein>
<dbReference type="Proteomes" id="UP000324376">
    <property type="component" value="Unassembled WGS sequence"/>
</dbReference>
<dbReference type="RefSeq" id="WP_148781009.1">
    <property type="nucleotide sequence ID" value="NZ_VNHU01000001.1"/>
</dbReference>